<feature type="transmembrane region" description="Helical" evidence="15">
    <location>
        <begin position="139"/>
        <end position="159"/>
    </location>
</feature>
<accession>A0A433JLX9</accession>
<evidence type="ECO:0000256" key="12">
    <source>
        <dbReference type="ARBA" id="ARBA00023186"/>
    </source>
</evidence>
<keyword evidence="7 14" id="KW-0249">Electron transport</keyword>
<dbReference type="Gene3D" id="1.20.1550.10">
    <property type="entry name" value="DsbB-like"/>
    <property type="match status" value="1"/>
</dbReference>
<gene>
    <name evidence="14" type="primary">dsbB</name>
    <name evidence="16" type="ORF">EKM59_02150</name>
</gene>
<evidence type="ECO:0000256" key="2">
    <source>
        <dbReference type="ARBA" id="ARBA00008823"/>
    </source>
</evidence>
<comment type="similarity">
    <text evidence="2 14">Belongs to the DsbB family.</text>
</comment>
<evidence type="ECO:0000313" key="17">
    <source>
        <dbReference type="Proteomes" id="UP000288012"/>
    </source>
</evidence>
<evidence type="ECO:0000256" key="9">
    <source>
        <dbReference type="ARBA" id="ARBA00023002"/>
    </source>
</evidence>
<feature type="topological domain" description="Periplasmic" evidence="14">
    <location>
        <begin position="27"/>
        <end position="44"/>
    </location>
</feature>
<dbReference type="InterPro" id="IPR023380">
    <property type="entry name" value="DsbB-like_sf"/>
</dbReference>
<dbReference type="PANTHER" id="PTHR36570:SF3">
    <property type="entry name" value="DISULFIDE BOND FORMATION PROTEIN B"/>
    <property type="match status" value="1"/>
</dbReference>
<dbReference type="EMBL" id="RZGR01000004">
    <property type="protein sequence ID" value="RUQ90429.1"/>
    <property type="molecule type" value="Genomic_DNA"/>
</dbReference>
<dbReference type="SUPFAM" id="SSF158442">
    <property type="entry name" value="DsbB-like"/>
    <property type="match status" value="1"/>
</dbReference>
<keyword evidence="5" id="KW-0997">Cell inner membrane</keyword>
<dbReference type="GO" id="GO:0005886">
    <property type="term" value="C:plasma membrane"/>
    <property type="evidence" value="ECO:0007669"/>
    <property type="project" value="UniProtKB-SubCell"/>
</dbReference>
<feature type="transmembrane region" description="Helical" evidence="15">
    <location>
        <begin position="41"/>
        <end position="60"/>
    </location>
</feature>
<dbReference type="OrthoDB" id="3711263at2"/>
<protein>
    <recommendedName>
        <fullName evidence="14">Disulfide bond formation protein B</fullName>
    </recommendedName>
    <alternativeName>
        <fullName evidence="14">Disulfide oxidoreductase</fullName>
    </alternativeName>
</protein>
<feature type="transmembrane region" description="Helical" evidence="15">
    <location>
        <begin position="12"/>
        <end position="29"/>
    </location>
</feature>
<dbReference type="InterPro" id="IPR050183">
    <property type="entry name" value="DsbB"/>
</dbReference>
<dbReference type="PANTHER" id="PTHR36570">
    <property type="entry name" value="DISULFIDE BOND FORMATION PROTEIN B"/>
    <property type="match status" value="1"/>
</dbReference>
<dbReference type="Proteomes" id="UP000288012">
    <property type="component" value="Unassembled WGS sequence"/>
</dbReference>
<feature type="topological domain" description="Cytoplasmic" evidence="14">
    <location>
        <begin position="161"/>
        <end position="169"/>
    </location>
</feature>
<comment type="function">
    <text evidence="14">Required for disulfide bond formation in some periplasmic proteins. Acts by oxidizing the DsbA protein.</text>
</comment>
<proteinExistence type="inferred from homology"/>
<dbReference type="InterPro" id="IPR003752">
    <property type="entry name" value="DiS_bond_form_DsbB/BdbC"/>
</dbReference>
<organism evidence="16 17">
    <name type="scientific">Legionella septentrionalis</name>
    <dbReference type="NCBI Taxonomy" id="2498109"/>
    <lineage>
        <taxon>Bacteria</taxon>
        <taxon>Pseudomonadati</taxon>
        <taxon>Pseudomonadota</taxon>
        <taxon>Gammaproteobacteria</taxon>
        <taxon>Legionellales</taxon>
        <taxon>Legionellaceae</taxon>
        <taxon>Legionella</taxon>
    </lineage>
</organism>
<evidence type="ECO:0000256" key="5">
    <source>
        <dbReference type="ARBA" id="ARBA00022519"/>
    </source>
</evidence>
<comment type="caution">
    <text evidence="16">The sequence shown here is derived from an EMBL/GenBank/DDBJ whole genome shotgun (WGS) entry which is preliminary data.</text>
</comment>
<keyword evidence="4 14" id="KW-1003">Cell membrane</keyword>
<evidence type="ECO:0000256" key="6">
    <source>
        <dbReference type="ARBA" id="ARBA00022692"/>
    </source>
</evidence>
<feature type="topological domain" description="Cytoplasmic" evidence="14">
    <location>
        <begin position="62"/>
        <end position="67"/>
    </location>
</feature>
<feature type="transmembrane region" description="Helical" evidence="15">
    <location>
        <begin position="67"/>
        <end position="88"/>
    </location>
</feature>
<comment type="caution">
    <text evidence="14">Lacks conserved residue(s) required for the propagation of feature annotation.</text>
</comment>
<dbReference type="HAMAP" id="MF_00286">
    <property type="entry name" value="DsbB"/>
    <property type="match status" value="1"/>
</dbReference>
<reference evidence="16 17" key="1">
    <citation type="submission" date="2018-12" db="EMBL/GenBank/DDBJ databases">
        <title>Legionella sp,whole genome shotgun sequence.</title>
        <authorList>
            <person name="Wu H."/>
        </authorList>
    </citation>
    <scope>NUCLEOTIDE SEQUENCE [LARGE SCALE GENOMIC DNA]</scope>
    <source>
        <strain evidence="17">km714</strain>
    </source>
</reference>
<dbReference type="InterPro" id="IPR022920">
    <property type="entry name" value="Disulphide_bond_form_DsbB"/>
</dbReference>
<evidence type="ECO:0000313" key="16">
    <source>
        <dbReference type="EMBL" id="RUQ90429.1"/>
    </source>
</evidence>
<feature type="disulfide bond" description="Redox-active" evidence="14">
    <location>
        <begin position="36"/>
        <end position="39"/>
    </location>
</feature>
<evidence type="ECO:0000256" key="13">
    <source>
        <dbReference type="ARBA" id="ARBA00023284"/>
    </source>
</evidence>
<keyword evidence="3 14" id="KW-0813">Transport</keyword>
<feature type="topological domain" description="Cytoplasmic" evidence="14">
    <location>
        <begin position="1"/>
        <end position="9"/>
    </location>
</feature>
<evidence type="ECO:0000256" key="4">
    <source>
        <dbReference type="ARBA" id="ARBA00022475"/>
    </source>
</evidence>
<dbReference type="RefSeq" id="WP_126953756.1">
    <property type="nucleotide sequence ID" value="NZ_RZGR01000004.1"/>
</dbReference>
<keyword evidence="6 14" id="KW-0812">Transmembrane</keyword>
<evidence type="ECO:0000256" key="3">
    <source>
        <dbReference type="ARBA" id="ARBA00022448"/>
    </source>
</evidence>
<evidence type="ECO:0000256" key="14">
    <source>
        <dbReference type="HAMAP-Rule" id="MF_00286"/>
    </source>
</evidence>
<evidence type="ECO:0000256" key="7">
    <source>
        <dbReference type="ARBA" id="ARBA00022982"/>
    </source>
</evidence>
<dbReference type="GO" id="GO:0009055">
    <property type="term" value="F:electron transfer activity"/>
    <property type="evidence" value="ECO:0007669"/>
    <property type="project" value="UniProtKB-UniRule"/>
</dbReference>
<comment type="subcellular location">
    <subcellularLocation>
        <location evidence="1">Cell inner membrane</location>
        <topology evidence="1">Multi-pass membrane protein</topology>
    </subcellularLocation>
    <subcellularLocation>
        <location evidence="14">Cell membrane</location>
        <topology evidence="14">Multi-pass membrane protein</topology>
    </subcellularLocation>
</comment>
<keyword evidence="9 14" id="KW-0560">Oxidoreductase</keyword>
<keyword evidence="10 14" id="KW-0472">Membrane</keyword>
<evidence type="ECO:0000256" key="8">
    <source>
        <dbReference type="ARBA" id="ARBA00022989"/>
    </source>
</evidence>
<name>A0A433JLX9_9GAMM</name>
<dbReference type="Pfam" id="PF02600">
    <property type="entry name" value="DsbB"/>
    <property type="match status" value="1"/>
</dbReference>
<evidence type="ECO:0000256" key="15">
    <source>
        <dbReference type="SAM" id="Phobius"/>
    </source>
</evidence>
<keyword evidence="11 14" id="KW-1015">Disulfide bond</keyword>
<dbReference type="GO" id="GO:0006457">
    <property type="term" value="P:protein folding"/>
    <property type="evidence" value="ECO:0007669"/>
    <property type="project" value="InterPro"/>
</dbReference>
<dbReference type="AlphaFoldDB" id="A0A433JLX9"/>
<evidence type="ECO:0000256" key="10">
    <source>
        <dbReference type="ARBA" id="ARBA00023136"/>
    </source>
</evidence>
<keyword evidence="17" id="KW-1185">Reference proteome</keyword>
<keyword evidence="13 14" id="KW-0676">Redox-active center</keyword>
<keyword evidence="12 14" id="KW-0143">Chaperone</keyword>
<sequence length="169" mass="19321">MSKRTYRSIQSLLLLLTVFVVGATFYFQYARNLEPCPLCLMQRISAFLFGAFCIMGLCLTTLRRGRLVSILQMFFAFAGLFFASRQLWLQSLPSEQIPACMPGLDTLLRYFPLNEIMHALFWGAGDCAEVDWSFMGLSMAAWALFYFLFCFIASGVIFYRLGKTLHAIH</sequence>
<keyword evidence="8 14" id="KW-1133">Transmembrane helix</keyword>
<evidence type="ECO:0000256" key="1">
    <source>
        <dbReference type="ARBA" id="ARBA00004429"/>
    </source>
</evidence>
<dbReference type="GO" id="GO:0015035">
    <property type="term" value="F:protein-disulfide reductase activity"/>
    <property type="evidence" value="ECO:0007669"/>
    <property type="project" value="UniProtKB-UniRule"/>
</dbReference>
<evidence type="ECO:0000256" key="11">
    <source>
        <dbReference type="ARBA" id="ARBA00023157"/>
    </source>
</evidence>